<dbReference type="PANTHER" id="PTHR10885:SF0">
    <property type="entry name" value="ISOPENTENYL-DIPHOSPHATE DELTA-ISOMERASE"/>
    <property type="match status" value="1"/>
</dbReference>
<evidence type="ECO:0000256" key="1">
    <source>
        <dbReference type="ARBA" id="ARBA00022801"/>
    </source>
</evidence>
<dbReference type="EMBL" id="JAEEGA010000014">
    <property type="protein sequence ID" value="MBP1043073.1"/>
    <property type="molecule type" value="Genomic_DNA"/>
</dbReference>
<protein>
    <submittedName>
        <fullName evidence="3">NUDIX domain-containing protein</fullName>
    </submittedName>
</protein>
<dbReference type="CDD" id="cd04693">
    <property type="entry name" value="NUDIX_Hydrolase"/>
    <property type="match status" value="1"/>
</dbReference>
<sequence length="179" mass="20419">MPSKITERWDLYDHHRNPTGKSHLRGTPLGKDCYHLIVHVCIFNQQNQLLIQQRQADKIGFPNMWDLSAAGSALQGETSQQAAEREVAEELGVNIDLSNQRPRLTVSVSEGFDDYWMLYQEITPDQLTLQISEVQAARWATEAEVLALSEAGKFIPYFFLKELFRLKDGQESTLPEAIE</sequence>
<comment type="caution">
    <text evidence="3">The sequence shown here is derived from an EMBL/GenBank/DDBJ whole genome shotgun (WGS) entry which is preliminary data.</text>
</comment>
<feature type="domain" description="Nudix hydrolase" evidence="2">
    <location>
        <begin position="33"/>
        <end position="162"/>
    </location>
</feature>
<dbReference type="PANTHER" id="PTHR10885">
    <property type="entry name" value="ISOPENTENYL-DIPHOSPHATE DELTA-ISOMERASE"/>
    <property type="match status" value="1"/>
</dbReference>
<dbReference type="InterPro" id="IPR015797">
    <property type="entry name" value="NUDIX_hydrolase-like_dom_sf"/>
</dbReference>
<dbReference type="SUPFAM" id="SSF55811">
    <property type="entry name" value="Nudix"/>
    <property type="match status" value="1"/>
</dbReference>
<proteinExistence type="predicted"/>
<dbReference type="PROSITE" id="PS00893">
    <property type="entry name" value="NUDIX_BOX"/>
    <property type="match status" value="1"/>
</dbReference>
<evidence type="ECO:0000313" key="3">
    <source>
        <dbReference type="EMBL" id="MBP1043073.1"/>
    </source>
</evidence>
<reference evidence="3" key="1">
    <citation type="submission" date="2020-12" db="EMBL/GenBank/DDBJ databases">
        <title>Vagococcus allomyrinae sp. nov. and Enterococcus lavae sp. nov., isolated from the larvae of Allomyrina dichotoma.</title>
        <authorList>
            <person name="Lee S.D."/>
        </authorList>
    </citation>
    <scope>NUCLEOTIDE SEQUENCE</scope>
    <source>
        <strain evidence="3">BWB3-3</strain>
    </source>
</reference>
<dbReference type="Gene3D" id="3.90.79.10">
    <property type="entry name" value="Nucleoside Triphosphate Pyrophosphohydrolase"/>
    <property type="match status" value="1"/>
</dbReference>
<keyword evidence="4" id="KW-1185">Reference proteome</keyword>
<gene>
    <name evidence="3" type="ORF">I6N95_18820</name>
</gene>
<dbReference type="PROSITE" id="PS51462">
    <property type="entry name" value="NUDIX"/>
    <property type="match status" value="1"/>
</dbReference>
<keyword evidence="1" id="KW-0378">Hydrolase</keyword>
<dbReference type="InterPro" id="IPR020084">
    <property type="entry name" value="NUDIX_hydrolase_CS"/>
</dbReference>
<dbReference type="RefSeq" id="WP_209530886.1">
    <property type="nucleotide sequence ID" value="NZ_JAEEGA010000014.1"/>
</dbReference>
<dbReference type="Proteomes" id="UP000674938">
    <property type="component" value="Unassembled WGS sequence"/>
</dbReference>
<dbReference type="AlphaFoldDB" id="A0A940PHK5"/>
<dbReference type="InterPro" id="IPR000086">
    <property type="entry name" value="NUDIX_hydrolase_dom"/>
</dbReference>
<evidence type="ECO:0000259" key="2">
    <source>
        <dbReference type="PROSITE" id="PS51462"/>
    </source>
</evidence>
<name>A0A940PHK5_9ENTE</name>
<organism evidence="3 4">
    <name type="scientific">Vagococcus allomyrinae</name>
    <dbReference type="NCBI Taxonomy" id="2794353"/>
    <lineage>
        <taxon>Bacteria</taxon>
        <taxon>Bacillati</taxon>
        <taxon>Bacillota</taxon>
        <taxon>Bacilli</taxon>
        <taxon>Lactobacillales</taxon>
        <taxon>Enterococcaceae</taxon>
        <taxon>Vagococcus</taxon>
    </lineage>
</organism>
<dbReference type="GO" id="GO:0016787">
    <property type="term" value="F:hydrolase activity"/>
    <property type="evidence" value="ECO:0007669"/>
    <property type="project" value="UniProtKB-KW"/>
</dbReference>
<accession>A0A940PHK5</accession>
<evidence type="ECO:0000313" key="4">
    <source>
        <dbReference type="Proteomes" id="UP000674938"/>
    </source>
</evidence>
<dbReference type="Pfam" id="PF00293">
    <property type="entry name" value="NUDIX"/>
    <property type="match status" value="1"/>
</dbReference>